<sequence>MLALSCVRIATADQLSMVVTDNRVGVGYTLRALRDLEALGLVGHGRHGRSKVWHLTTSGQRAVAEGGDVPVRPHAATGERAIAAGLAAHGLGVTDVMIAFGGHLLDWEVEVDHSIDKVRRVVTDAVLRRDSHGAEVELLEFDRGTMSVARLAAKLRTYQAYSQATFHEGERGTIGTTKYVWRERYRRSRYFPVIRLVLDGGDKATLERRTEALRQQVRGIQLRVVVAPLKMLQKPGDEWAWEPIGIDDDEARQVA</sequence>
<dbReference type="InterPro" id="IPR025855">
    <property type="entry name" value="Replic_Relax"/>
</dbReference>
<name>A0ABU4MBW0_9ACTN</name>
<dbReference type="Pfam" id="PF13814">
    <property type="entry name" value="Replic_Relax"/>
    <property type="match status" value="1"/>
</dbReference>
<dbReference type="EMBL" id="JARAWP010000046">
    <property type="protein sequence ID" value="MDX3025398.1"/>
    <property type="molecule type" value="Genomic_DNA"/>
</dbReference>
<organism evidence="1 2">
    <name type="scientific">Streptomyces acidiscabies</name>
    <dbReference type="NCBI Taxonomy" id="42234"/>
    <lineage>
        <taxon>Bacteria</taxon>
        <taxon>Bacillati</taxon>
        <taxon>Actinomycetota</taxon>
        <taxon>Actinomycetes</taxon>
        <taxon>Kitasatosporales</taxon>
        <taxon>Streptomycetaceae</taxon>
        <taxon>Streptomyces</taxon>
    </lineage>
</organism>
<keyword evidence="2" id="KW-1185">Reference proteome</keyword>
<comment type="caution">
    <text evidence="1">The sequence shown here is derived from an EMBL/GenBank/DDBJ whole genome shotgun (WGS) entry which is preliminary data.</text>
</comment>
<evidence type="ECO:0000313" key="2">
    <source>
        <dbReference type="Proteomes" id="UP001272987"/>
    </source>
</evidence>
<evidence type="ECO:0000313" key="1">
    <source>
        <dbReference type="EMBL" id="MDX3025398.1"/>
    </source>
</evidence>
<gene>
    <name evidence="1" type="ORF">PV666_47170</name>
</gene>
<reference evidence="1 2" key="1">
    <citation type="journal article" date="2023" name="Microb. Genom.">
        <title>Mesoterricola silvestris gen. nov., sp. nov., Mesoterricola sediminis sp. nov., Geothrix oryzae sp. nov., Geothrix edaphica sp. nov., Geothrix rubra sp. nov., and Geothrix limicola sp. nov., six novel members of Acidobacteriota isolated from soils.</title>
        <authorList>
            <person name="Weisberg A.J."/>
            <person name="Pearce E."/>
            <person name="Kramer C.G."/>
            <person name="Chang J.H."/>
            <person name="Clarke C.R."/>
        </authorList>
    </citation>
    <scope>NUCLEOTIDE SEQUENCE [LARGE SCALE GENOMIC DNA]</scope>
    <source>
        <strain evidence="1 2">NB05-1H</strain>
    </source>
</reference>
<dbReference type="RefSeq" id="WP_319167545.1">
    <property type="nucleotide sequence ID" value="NZ_CP122370.1"/>
</dbReference>
<proteinExistence type="predicted"/>
<dbReference type="Proteomes" id="UP001272987">
    <property type="component" value="Unassembled WGS sequence"/>
</dbReference>
<accession>A0ABU4MBW0</accession>
<protein>
    <submittedName>
        <fullName evidence="1">Replication-relaxation family protein</fullName>
    </submittedName>
</protein>